<keyword evidence="2" id="KW-0472">Membrane</keyword>
<feature type="compositionally biased region" description="Basic and acidic residues" evidence="1">
    <location>
        <begin position="50"/>
        <end position="91"/>
    </location>
</feature>
<reference evidence="3" key="1">
    <citation type="submission" date="2022-12" db="EMBL/GenBank/DDBJ databases">
        <authorList>
            <person name="Brejova B."/>
        </authorList>
    </citation>
    <scope>NUCLEOTIDE SEQUENCE</scope>
</reference>
<dbReference type="OrthoDB" id="4010891at2759"/>
<dbReference type="Proteomes" id="UP001152885">
    <property type="component" value="Unassembled WGS sequence"/>
</dbReference>
<gene>
    <name evidence="3" type="ORF">CANVERA_P3854</name>
</gene>
<feature type="transmembrane region" description="Helical" evidence="2">
    <location>
        <begin position="24"/>
        <end position="40"/>
    </location>
</feature>
<keyword evidence="2" id="KW-0812">Transmembrane</keyword>
<evidence type="ECO:0000256" key="1">
    <source>
        <dbReference type="SAM" id="MobiDB-lite"/>
    </source>
</evidence>
<accession>A0A9W4XBD5</accession>
<evidence type="ECO:0000313" key="4">
    <source>
        <dbReference type="Proteomes" id="UP001152885"/>
    </source>
</evidence>
<evidence type="ECO:0000313" key="3">
    <source>
        <dbReference type="EMBL" id="CAI5759344.1"/>
    </source>
</evidence>
<sequence length="169" mass="20203">MLIIYDKFYTPMDKYLNKAKRKGFWLYTGIILVSLGYIMYEISNLPELPPDPKDKKNETIKEEKEEKEGKEKKQDHVIESIPRRKSTHAEIEQEEEVDLGPSNPIIPIDQTHEDDHIIYKWSKKKLFQFLFDNKIYPDVSENLIVIRKQVVEIYEIKKQNNELDKKYLS</sequence>
<evidence type="ECO:0000256" key="2">
    <source>
        <dbReference type="SAM" id="Phobius"/>
    </source>
</evidence>
<keyword evidence="4" id="KW-1185">Reference proteome</keyword>
<feature type="region of interest" description="Disordered" evidence="1">
    <location>
        <begin position="48"/>
        <end position="106"/>
    </location>
</feature>
<proteinExistence type="predicted"/>
<dbReference type="AlphaFoldDB" id="A0A9W4XBD5"/>
<dbReference type="EMBL" id="CANTUO010000004">
    <property type="protein sequence ID" value="CAI5759344.1"/>
    <property type="molecule type" value="Genomic_DNA"/>
</dbReference>
<comment type="caution">
    <text evidence="3">The sequence shown here is derived from an EMBL/GenBank/DDBJ whole genome shotgun (WGS) entry which is preliminary data.</text>
</comment>
<protein>
    <submittedName>
        <fullName evidence="3">Uncharacterized protein</fullName>
    </submittedName>
</protein>
<organism evidence="3 4">
    <name type="scientific">Candida verbasci</name>
    <dbReference type="NCBI Taxonomy" id="1227364"/>
    <lineage>
        <taxon>Eukaryota</taxon>
        <taxon>Fungi</taxon>
        <taxon>Dikarya</taxon>
        <taxon>Ascomycota</taxon>
        <taxon>Saccharomycotina</taxon>
        <taxon>Pichiomycetes</taxon>
        <taxon>Debaryomycetaceae</taxon>
        <taxon>Candida/Lodderomyces clade</taxon>
        <taxon>Candida</taxon>
    </lineage>
</organism>
<keyword evidence="2" id="KW-1133">Transmembrane helix</keyword>
<name>A0A9W4XBD5_9ASCO</name>